<dbReference type="PANTHER" id="PTHR34291:SF1">
    <property type="entry name" value="HYDROXYPROLINE-RICH GLYCOPROTEIN FAMILY PROTEIN"/>
    <property type="match status" value="1"/>
</dbReference>
<reference evidence="2" key="4">
    <citation type="submission" date="2019-03" db="UniProtKB">
        <authorList>
            <consortium name="EnsemblPlants"/>
        </authorList>
    </citation>
    <scope>IDENTIFICATION</scope>
</reference>
<reference evidence="3" key="2">
    <citation type="journal article" date="2017" name="Nat. Plants">
        <title>The Aegilops tauschii genome reveals multiple impacts of transposons.</title>
        <authorList>
            <person name="Zhao G."/>
            <person name="Zou C."/>
            <person name="Li K."/>
            <person name="Wang K."/>
            <person name="Li T."/>
            <person name="Gao L."/>
            <person name="Zhang X."/>
            <person name="Wang H."/>
            <person name="Yang Z."/>
            <person name="Liu X."/>
            <person name="Jiang W."/>
            <person name="Mao L."/>
            <person name="Kong X."/>
            <person name="Jiao Y."/>
            <person name="Jia J."/>
        </authorList>
    </citation>
    <scope>NUCLEOTIDE SEQUENCE [LARGE SCALE GENOMIC DNA]</scope>
    <source>
        <strain evidence="3">cv. AL8/78</strain>
    </source>
</reference>
<keyword evidence="1" id="KW-1133">Transmembrane helix</keyword>
<dbReference type="InterPro" id="IPR037699">
    <property type="entry name" value="At5g65660-like"/>
</dbReference>
<dbReference type="Proteomes" id="UP000015105">
    <property type="component" value="Chromosome 5D"/>
</dbReference>
<proteinExistence type="predicted"/>
<dbReference type="AlphaFoldDB" id="A0A453MLV7"/>
<keyword evidence="1" id="KW-0472">Membrane</keyword>
<reference evidence="2" key="3">
    <citation type="journal article" date="2017" name="Nature">
        <title>Genome sequence of the progenitor of the wheat D genome Aegilops tauschii.</title>
        <authorList>
            <person name="Luo M.C."/>
            <person name="Gu Y.Q."/>
            <person name="Puiu D."/>
            <person name="Wang H."/>
            <person name="Twardziok S.O."/>
            <person name="Deal K.R."/>
            <person name="Huo N."/>
            <person name="Zhu T."/>
            <person name="Wang L."/>
            <person name="Wang Y."/>
            <person name="McGuire P.E."/>
            <person name="Liu S."/>
            <person name="Long H."/>
            <person name="Ramasamy R.K."/>
            <person name="Rodriguez J.C."/>
            <person name="Van S.L."/>
            <person name="Yuan L."/>
            <person name="Wang Z."/>
            <person name="Xia Z."/>
            <person name="Xiao L."/>
            <person name="Anderson O.D."/>
            <person name="Ouyang S."/>
            <person name="Liang Y."/>
            <person name="Zimin A.V."/>
            <person name="Pertea G."/>
            <person name="Qi P."/>
            <person name="Bennetzen J.L."/>
            <person name="Dai X."/>
            <person name="Dawson M.W."/>
            <person name="Muller H.G."/>
            <person name="Kugler K."/>
            <person name="Rivarola-Duarte L."/>
            <person name="Spannagl M."/>
            <person name="Mayer K.F.X."/>
            <person name="Lu F.H."/>
            <person name="Bevan M.W."/>
            <person name="Leroy P."/>
            <person name="Li P."/>
            <person name="You F.M."/>
            <person name="Sun Q."/>
            <person name="Liu Z."/>
            <person name="Lyons E."/>
            <person name="Wicker T."/>
            <person name="Salzberg S.L."/>
            <person name="Devos K.M."/>
            <person name="Dvorak J."/>
        </authorList>
    </citation>
    <scope>NUCLEOTIDE SEQUENCE [LARGE SCALE GENOMIC DNA]</scope>
    <source>
        <strain evidence="2">cv. AL8/78</strain>
    </source>
</reference>
<reference evidence="2" key="5">
    <citation type="journal article" date="2021" name="G3 (Bethesda)">
        <title>Aegilops tauschii genome assembly Aet v5.0 features greater sequence contiguity and improved annotation.</title>
        <authorList>
            <person name="Wang L."/>
            <person name="Zhu T."/>
            <person name="Rodriguez J.C."/>
            <person name="Deal K.R."/>
            <person name="Dubcovsky J."/>
            <person name="McGuire P.E."/>
            <person name="Lux T."/>
            <person name="Spannagl M."/>
            <person name="Mayer K.F.X."/>
            <person name="Baldrich P."/>
            <person name="Meyers B.C."/>
            <person name="Huo N."/>
            <person name="Gu Y.Q."/>
            <person name="Zhou H."/>
            <person name="Devos K.M."/>
            <person name="Bennetzen J.L."/>
            <person name="Unver T."/>
            <person name="Budak H."/>
            <person name="Gulick P.J."/>
            <person name="Galiba G."/>
            <person name="Kalapos B."/>
            <person name="Nelson D.R."/>
            <person name="Li P."/>
            <person name="You F.M."/>
            <person name="Luo M.C."/>
            <person name="Dvorak J."/>
        </authorList>
    </citation>
    <scope>NUCLEOTIDE SEQUENCE [LARGE SCALE GENOMIC DNA]</scope>
    <source>
        <strain evidence="2">cv. AL8/78</strain>
    </source>
</reference>
<accession>A0A453MLV7</accession>
<sequence>MRMNMPQGLTPAPASMTIPMSHSSRPTLGFPLGTALLLLVIFSLSGIFSCCYHWDRLRSLLWSRHPSMLQDGPHTVISIGLVPSKAASEHKVVATTDLSVFLTETISLLCNLFS</sequence>
<organism evidence="2 3">
    <name type="scientific">Aegilops tauschii subsp. strangulata</name>
    <name type="common">Goatgrass</name>
    <dbReference type="NCBI Taxonomy" id="200361"/>
    <lineage>
        <taxon>Eukaryota</taxon>
        <taxon>Viridiplantae</taxon>
        <taxon>Streptophyta</taxon>
        <taxon>Embryophyta</taxon>
        <taxon>Tracheophyta</taxon>
        <taxon>Spermatophyta</taxon>
        <taxon>Magnoliopsida</taxon>
        <taxon>Liliopsida</taxon>
        <taxon>Poales</taxon>
        <taxon>Poaceae</taxon>
        <taxon>BOP clade</taxon>
        <taxon>Pooideae</taxon>
        <taxon>Triticodae</taxon>
        <taxon>Triticeae</taxon>
        <taxon>Triticinae</taxon>
        <taxon>Aegilops</taxon>
    </lineage>
</organism>
<dbReference type="Gramene" id="AET5Gv21235800.23">
    <property type="protein sequence ID" value="AET5Gv21235800.23"/>
    <property type="gene ID" value="AET5Gv21235800"/>
</dbReference>
<evidence type="ECO:0000313" key="3">
    <source>
        <dbReference type="Proteomes" id="UP000015105"/>
    </source>
</evidence>
<protein>
    <submittedName>
        <fullName evidence="2">Uncharacterized protein</fullName>
    </submittedName>
</protein>
<name>A0A453MLV7_AEGTS</name>
<keyword evidence="1" id="KW-0812">Transmembrane</keyword>
<evidence type="ECO:0000313" key="2">
    <source>
        <dbReference type="EnsemblPlants" id="AET5Gv21235800.23"/>
    </source>
</evidence>
<dbReference type="PANTHER" id="PTHR34291">
    <property type="entry name" value="HYDROXYPROLINE-RICH GLYCOPROTEIN FAMILY PROTEIN"/>
    <property type="match status" value="1"/>
</dbReference>
<reference evidence="3" key="1">
    <citation type="journal article" date="2014" name="Science">
        <title>Ancient hybridizations among the ancestral genomes of bread wheat.</title>
        <authorList>
            <consortium name="International Wheat Genome Sequencing Consortium,"/>
            <person name="Marcussen T."/>
            <person name="Sandve S.R."/>
            <person name="Heier L."/>
            <person name="Spannagl M."/>
            <person name="Pfeifer M."/>
            <person name="Jakobsen K.S."/>
            <person name="Wulff B.B."/>
            <person name="Steuernagel B."/>
            <person name="Mayer K.F."/>
            <person name="Olsen O.A."/>
        </authorList>
    </citation>
    <scope>NUCLEOTIDE SEQUENCE [LARGE SCALE GENOMIC DNA]</scope>
    <source>
        <strain evidence="3">cv. AL8/78</strain>
    </source>
</reference>
<evidence type="ECO:0000256" key="1">
    <source>
        <dbReference type="SAM" id="Phobius"/>
    </source>
</evidence>
<dbReference type="EnsemblPlants" id="AET5Gv21235800.23">
    <property type="protein sequence ID" value="AET5Gv21235800.23"/>
    <property type="gene ID" value="AET5Gv21235800"/>
</dbReference>
<feature type="transmembrane region" description="Helical" evidence="1">
    <location>
        <begin position="33"/>
        <end position="54"/>
    </location>
</feature>
<keyword evidence="3" id="KW-1185">Reference proteome</keyword>